<dbReference type="Pfam" id="PF14978">
    <property type="entry name" value="MRP-63"/>
    <property type="match status" value="1"/>
</dbReference>
<dbReference type="OrthoDB" id="6019958at2759"/>
<evidence type="ECO:0000313" key="2">
    <source>
        <dbReference type="Proteomes" id="UP001152320"/>
    </source>
</evidence>
<name>A0A9Q1CDR7_HOLLE</name>
<dbReference type="GO" id="GO:0003735">
    <property type="term" value="F:structural constituent of ribosome"/>
    <property type="evidence" value="ECO:0007669"/>
    <property type="project" value="TreeGrafter"/>
</dbReference>
<comment type="caution">
    <text evidence="1">The sequence shown here is derived from an EMBL/GenBank/DDBJ whole genome shotgun (WGS) entry which is preliminary data.</text>
</comment>
<dbReference type="GO" id="GO:0032543">
    <property type="term" value="P:mitochondrial translation"/>
    <property type="evidence" value="ECO:0007669"/>
    <property type="project" value="TreeGrafter"/>
</dbReference>
<keyword evidence="1" id="KW-0687">Ribonucleoprotein</keyword>
<dbReference type="EMBL" id="JAIZAY010000004">
    <property type="protein sequence ID" value="KAJ8042804.1"/>
    <property type="molecule type" value="Genomic_DNA"/>
</dbReference>
<organism evidence="1 2">
    <name type="scientific">Holothuria leucospilota</name>
    <name type="common">Black long sea cucumber</name>
    <name type="synonym">Mertensiothuria leucospilota</name>
    <dbReference type="NCBI Taxonomy" id="206669"/>
    <lineage>
        <taxon>Eukaryota</taxon>
        <taxon>Metazoa</taxon>
        <taxon>Echinodermata</taxon>
        <taxon>Eleutherozoa</taxon>
        <taxon>Echinozoa</taxon>
        <taxon>Holothuroidea</taxon>
        <taxon>Aspidochirotacea</taxon>
        <taxon>Aspidochirotida</taxon>
        <taxon>Holothuriidae</taxon>
        <taxon>Holothuria</taxon>
    </lineage>
</organism>
<dbReference type="GO" id="GO:0005761">
    <property type="term" value="C:mitochondrial ribosome"/>
    <property type="evidence" value="ECO:0007669"/>
    <property type="project" value="InterPro"/>
</dbReference>
<evidence type="ECO:0000313" key="1">
    <source>
        <dbReference type="EMBL" id="KAJ8042804.1"/>
    </source>
</evidence>
<keyword evidence="2" id="KW-1185">Reference proteome</keyword>
<reference evidence="1" key="1">
    <citation type="submission" date="2021-10" db="EMBL/GenBank/DDBJ databases">
        <title>Tropical sea cucumber genome reveals ecological adaptation and Cuvierian tubules defense mechanism.</title>
        <authorList>
            <person name="Chen T."/>
        </authorList>
    </citation>
    <scope>NUCLEOTIDE SEQUENCE</scope>
    <source>
        <strain evidence="1">Nanhai2018</strain>
        <tissue evidence="1">Muscle</tissue>
    </source>
</reference>
<proteinExistence type="predicted"/>
<dbReference type="Proteomes" id="UP001152320">
    <property type="component" value="Chromosome 4"/>
</dbReference>
<sequence length="120" mass="14544">MFDFDLYDVRRELNPKSVDFPRTGNSVTGRTPSRIYRKHRRYRHITDCMVANLKKRLAIEEENARHLSRPYLTKEESHGHMLHLRHARKAAFFREKYFEKVKPNKTVEDHLSYLKVTKTW</sequence>
<dbReference type="InterPro" id="IPR016576">
    <property type="entry name" value="Ribosomal_mL63"/>
</dbReference>
<dbReference type="AlphaFoldDB" id="A0A9Q1CDR7"/>
<dbReference type="PANTHER" id="PTHR14520:SF4">
    <property type="entry name" value="LARGE RIBOSOMAL SUBUNIT PROTEIN ML63"/>
    <property type="match status" value="1"/>
</dbReference>
<keyword evidence="1" id="KW-0689">Ribosomal protein</keyword>
<dbReference type="PANTHER" id="PTHR14520">
    <property type="entry name" value="MITOCHONDRIAL RIBOSOMAL PROTEIN 63"/>
    <property type="match status" value="1"/>
</dbReference>
<accession>A0A9Q1CDR7</accession>
<protein>
    <submittedName>
        <fullName evidence="1">Ribosomal protein 63, mitochondrial</fullName>
    </submittedName>
</protein>
<gene>
    <name evidence="1" type="ORF">HOLleu_09661</name>
</gene>